<dbReference type="InterPro" id="IPR011008">
    <property type="entry name" value="Dimeric_a/b-barrel"/>
</dbReference>
<dbReference type="AlphaFoldDB" id="A0A917KP25"/>
<organism evidence="3 4">
    <name type="scientific">Neoroseomonas lacus</name>
    <dbReference type="NCBI Taxonomy" id="287609"/>
    <lineage>
        <taxon>Bacteria</taxon>
        <taxon>Pseudomonadati</taxon>
        <taxon>Pseudomonadota</taxon>
        <taxon>Alphaproteobacteria</taxon>
        <taxon>Acetobacterales</taxon>
        <taxon>Acetobacteraceae</taxon>
        <taxon>Neoroseomonas</taxon>
    </lineage>
</organism>
<sequence>MVGWLGGATPHQPSPRPGYAPRRRRLYTTLHSRRDTPPQEDAIIKLVSFLARRPGMTAEAFLTHWQDVHAPMACDLPGLRGHILNIPIETHSRSDVAQLDVAPFDGIEQLWFDDQAACAAAMASPAGARWRAEAARFIGAQRGFATEEAWQVPLPAGPRPAVKSFTAIRRRDGATPEQFQYAWRVVHGGMAASVPLLRGFVLSGILAEQPRDDIPPLRMALPLDGIAESWCDDMQARRAMVVSPEAQHWFADGATFLGQVKTVLLREAVMIPPAAAIKS</sequence>
<name>A0A917KP25_9PROT</name>
<reference evidence="3" key="2">
    <citation type="submission" date="2020-09" db="EMBL/GenBank/DDBJ databases">
        <authorList>
            <person name="Sun Q."/>
            <person name="Zhou Y."/>
        </authorList>
    </citation>
    <scope>NUCLEOTIDE SEQUENCE</scope>
    <source>
        <strain evidence="3">CGMCC 1.3617</strain>
    </source>
</reference>
<keyword evidence="4" id="KW-1185">Reference proteome</keyword>
<dbReference type="Gene3D" id="3.30.70.100">
    <property type="match status" value="2"/>
</dbReference>
<dbReference type="Pfam" id="PF07110">
    <property type="entry name" value="EthD"/>
    <property type="match status" value="2"/>
</dbReference>
<comment type="caution">
    <text evidence="3">The sequence shown here is derived from an EMBL/GenBank/DDBJ whole genome shotgun (WGS) entry which is preliminary data.</text>
</comment>
<dbReference type="Proteomes" id="UP000661507">
    <property type="component" value="Unassembled WGS sequence"/>
</dbReference>
<gene>
    <name evidence="3" type="ORF">GCM10011320_33180</name>
</gene>
<feature type="domain" description="EthD" evidence="2">
    <location>
        <begin position="53"/>
        <end position="139"/>
    </location>
</feature>
<feature type="region of interest" description="Disordered" evidence="1">
    <location>
        <begin position="1"/>
        <end position="22"/>
    </location>
</feature>
<dbReference type="InterPro" id="IPR009799">
    <property type="entry name" value="EthD_dom"/>
</dbReference>
<evidence type="ECO:0000313" key="3">
    <source>
        <dbReference type="EMBL" id="GGJ23228.1"/>
    </source>
</evidence>
<reference evidence="3" key="1">
    <citation type="journal article" date="2014" name="Int. J. Syst. Evol. Microbiol.">
        <title>Complete genome sequence of Corynebacterium casei LMG S-19264T (=DSM 44701T), isolated from a smear-ripened cheese.</title>
        <authorList>
            <consortium name="US DOE Joint Genome Institute (JGI-PGF)"/>
            <person name="Walter F."/>
            <person name="Albersmeier A."/>
            <person name="Kalinowski J."/>
            <person name="Ruckert C."/>
        </authorList>
    </citation>
    <scope>NUCLEOTIDE SEQUENCE</scope>
    <source>
        <strain evidence="3">CGMCC 1.3617</strain>
    </source>
</reference>
<dbReference type="GO" id="GO:0016491">
    <property type="term" value="F:oxidoreductase activity"/>
    <property type="evidence" value="ECO:0007669"/>
    <property type="project" value="InterPro"/>
</dbReference>
<accession>A0A917KP25</accession>
<dbReference type="SUPFAM" id="SSF54909">
    <property type="entry name" value="Dimeric alpha+beta barrel"/>
    <property type="match status" value="2"/>
</dbReference>
<dbReference type="NCBIfam" id="TIGR02118">
    <property type="entry name" value="EthD family reductase"/>
    <property type="match status" value="1"/>
</dbReference>
<evidence type="ECO:0000256" key="1">
    <source>
        <dbReference type="SAM" id="MobiDB-lite"/>
    </source>
</evidence>
<proteinExistence type="predicted"/>
<dbReference type="EMBL" id="BMKW01000008">
    <property type="protein sequence ID" value="GGJ23228.1"/>
    <property type="molecule type" value="Genomic_DNA"/>
</dbReference>
<evidence type="ECO:0000313" key="4">
    <source>
        <dbReference type="Proteomes" id="UP000661507"/>
    </source>
</evidence>
<feature type="domain" description="EthD" evidence="2">
    <location>
        <begin position="171"/>
        <end position="257"/>
    </location>
</feature>
<evidence type="ECO:0000259" key="2">
    <source>
        <dbReference type="Pfam" id="PF07110"/>
    </source>
</evidence>
<protein>
    <recommendedName>
        <fullName evidence="2">EthD domain-containing protein</fullName>
    </recommendedName>
</protein>